<evidence type="ECO:0000259" key="1">
    <source>
        <dbReference type="Pfam" id="PF07992"/>
    </source>
</evidence>
<dbReference type="Pfam" id="PF07992">
    <property type="entry name" value="Pyr_redox_2"/>
    <property type="match status" value="1"/>
</dbReference>
<dbReference type="GeneID" id="25286270"/>
<dbReference type="HOGENOM" id="CLU_019845_0_0_1"/>
<dbReference type="InterPro" id="IPR036188">
    <property type="entry name" value="FAD/NAD-bd_sf"/>
</dbReference>
<name>A0A072NXC8_9EURO</name>
<gene>
    <name evidence="2" type="ORF">A1O9_11371</name>
</gene>
<reference evidence="2 3" key="1">
    <citation type="submission" date="2013-03" db="EMBL/GenBank/DDBJ databases">
        <title>The Genome Sequence of Exophiala aquamarina CBS 119918.</title>
        <authorList>
            <consortium name="The Broad Institute Genomics Platform"/>
            <person name="Cuomo C."/>
            <person name="de Hoog S."/>
            <person name="Gorbushina A."/>
            <person name="Walker B."/>
            <person name="Young S.K."/>
            <person name="Zeng Q."/>
            <person name="Gargeya S."/>
            <person name="Fitzgerald M."/>
            <person name="Haas B."/>
            <person name="Abouelleil A."/>
            <person name="Allen A.W."/>
            <person name="Alvarado L."/>
            <person name="Arachchi H.M."/>
            <person name="Berlin A.M."/>
            <person name="Chapman S.B."/>
            <person name="Gainer-Dewar J."/>
            <person name="Goldberg J."/>
            <person name="Griggs A."/>
            <person name="Gujja S."/>
            <person name="Hansen M."/>
            <person name="Howarth C."/>
            <person name="Imamovic A."/>
            <person name="Ireland A."/>
            <person name="Larimer J."/>
            <person name="McCowan C."/>
            <person name="Murphy C."/>
            <person name="Pearson M."/>
            <person name="Poon T.W."/>
            <person name="Priest M."/>
            <person name="Roberts A."/>
            <person name="Saif S."/>
            <person name="Shea T."/>
            <person name="Sisk P."/>
            <person name="Sykes S."/>
            <person name="Wortman J."/>
            <person name="Nusbaum C."/>
            <person name="Birren B."/>
        </authorList>
    </citation>
    <scope>NUCLEOTIDE SEQUENCE [LARGE SCALE GENOMIC DNA]</scope>
    <source>
        <strain evidence="2 3">CBS 119918</strain>
    </source>
</reference>
<accession>A0A072NXC8</accession>
<dbReference type="InterPro" id="IPR023753">
    <property type="entry name" value="FAD/NAD-binding_dom"/>
</dbReference>
<dbReference type="PRINTS" id="PR00469">
    <property type="entry name" value="PNDRDTASEII"/>
</dbReference>
<dbReference type="OrthoDB" id="202203at2759"/>
<dbReference type="Gene3D" id="3.50.50.100">
    <property type="match status" value="1"/>
</dbReference>
<dbReference type="PRINTS" id="PR00368">
    <property type="entry name" value="FADPNR"/>
</dbReference>
<dbReference type="STRING" id="1182545.A0A072NXC8"/>
<feature type="domain" description="FAD/NAD(P)-binding" evidence="1">
    <location>
        <begin position="44"/>
        <end position="335"/>
    </location>
</feature>
<sequence>MSGKPLLILKLAGYFLTSAIYLLESLVSAKINRWTYNVGDNPKNVVVIGASFAGFHLAKQLAQSIPSGYRVILIERHSHFFFTWNFPRSTVVPGHDHKAFIPYLDPLPSIPEGAYVFTRGTVVSLDSKKVVLEDGSEIEYEYLAVATGSHARYPARLQAIEKAECIAFFKDQQERIKQAQRVIVVGGGAAGMEVASDAKSKYPEKDVTLIHSRDRLLNNFGPLLHTKAMEALDALGVKTYLNERATTGLDEDQPKEVILKNGLVLPCDTLVRCTGQYPRVDLIKEFSPASISPSGKILVDQSLRMANSPNANIFAAGDVIDAPGPSLGRAASIQGMFVADNIVRAIKGKPLKTFKPGLVNWSIELTLGLGKDAMYVSDGVREASFDRKMPHEDLWARQVWKMMGVKPFEDPSYVDESKAVESS</sequence>
<dbReference type="GO" id="GO:0050660">
    <property type="term" value="F:flavin adenine dinucleotide binding"/>
    <property type="evidence" value="ECO:0007669"/>
    <property type="project" value="TreeGrafter"/>
</dbReference>
<dbReference type="EMBL" id="AMGV01000017">
    <property type="protein sequence ID" value="KEF52529.1"/>
    <property type="molecule type" value="Genomic_DNA"/>
</dbReference>
<evidence type="ECO:0000313" key="3">
    <source>
        <dbReference type="Proteomes" id="UP000027920"/>
    </source>
</evidence>
<dbReference type="AlphaFoldDB" id="A0A072NXC8"/>
<protein>
    <recommendedName>
        <fullName evidence="1">FAD/NAD(P)-binding domain-containing protein</fullName>
    </recommendedName>
</protein>
<comment type="caution">
    <text evidence="2">The sequence shown here is derived from an EMBL/GenBank/DDBJ whole genome shotgun (WGS) entry which is preliminary data.</text>
</comment>
<keyword evidence="3" id="KW-1185">Reference proteome</keyword>
<dbReference type="RefSeq" id="XP_013255119.1">
    <property type="nucleotide sequence ID" value="XM_013399665.1"/>
</dbReference>
<organism evidence="2 3">
    <name type="scientific">Exophiala aquamarina CBS 119918</name>
    <dbReference type="NCBI Taxonomy" id="1182545"/>
    <lineage>
        <taxon>Eukaryota</taxon>
        <taxon>Fungi</taxon>
        <taxon>Dikarya</taxon>
        <taxon>Ascomycota</taxon>
        <taxon>Pezizomycotina</taxon>
        <taxon>Eurotiomycetes</taxon>
        <taxon>Chaetothyriomycetidae</taxon>
        <taxon>Chaetothyriales</taxon>
        <taxon>Herpotrichiellaceae</taxon>
        <taxon>Exophiala</taxon>
    </lineage>
</organism>
<dbReference type="VEuPathDB" id="FungiDB:A1O9_11371"/>
<dbReference type="GO" id="GO:0004174">
    <property type="term" value="F:electron-transferring-flavoprotein dehydrogenase activity"/>
    <property type="evidence" value="ECO:0007669"/>
    <property type="project" value="TreeGrafter"/>
</dbReference>
<dbReference type="Proteomes" id="UP000027920">
    <property type="component" value="Unassembled WGS sequence"/>
</dbReference>
<proteinExistence type="predicted"/>
<dbReference type="PANTHER" id="PTHR43735">
    <property type="entry name" value="APOPTOSIS-INDUCING FACTOR 1"/>
    <property type="match status" value="1"/>
</dbReference>
<evidence type="ECO:0000313" key="2">
    <source>
        <dbReference type="EMBL" id="KEF52529.1"/>
    </source>
</evidence>
<dbReference type="SUPFAM" id="SSF51905">
    <property type="entry name" value="FAD/NAD(P)-binding domain"/>
    <property type="match status" value="1"/>
</dbReference>
<dbReference type="PANTHER" id="PTHR43735:SF5">
    <property type="entry name" value="FAD_NAD(P)-BINDING DOMAIN-CONTAINING PROTEIN"/>
    <property type="match status" value="1"/>
</dbReference>
<dbReference type="GO" id="GO:0005737">
    <property type="term" value="C:cytoplasm"/>
    <property type="evidence" value="ECO:0007669"/>
    <property type="project" value="TreeGrafter"/>
</dbReference>